<dbReference type="Gene3D" id="2.60.120.590">
    <property type="entry name" value="Alpha-ketoglutarate-dependent dioxygenase AlkB-like"/>
    <property type="match status" value="1"/>
</dbReference>
<evidence type="ECO:0000313" key="2">
    <source>
        <dbReference type="EMBL" id="QHS77254.1"/>
    </source>
</evidence>
<reference evidence="2" key="1">
    <citation type="journal article" date="2020" name="Nature">
        <title>Giant virus diversity and host interactions through global metagenomics.</title>
        <authorList>
            <person name="Schulz F."/>
            <person name="Roux S."/>
            <person name="Paez-Espino D."/>
            <person name="Jungbluth S."/>
            <person name="Walsh D.A."/>
            <person name="Denef V.J."/>
            <person name="McMahon K.D."/>
            <person name="Konstantinidis K.T."/>
            <person name="Eloe-Fadrosh E.A."/>
            <person name="Kyrpides N.C."/>
            <person name="Woyke T."/>
        </authorList>
    </citation>
    <scope>NUCLEOTIDE SEQUENCE</scope>
    <source>
        <strain evidence="2">GVMAG-S-1004661-13</strain>
    </source>
</reference>
<dbReference type="PROSITE" id="PS51471">
    <property type="entry name" value="FE2OG_OXY"/>
    <property type="match status" value="1"/>
</dbReference>
<sequence>MDSFIVKVKDKVKNQNNNKNINNKIRVLETKNSFLDIYDLSQDENFKNLVKSSVKETTPLLNIKPEIVVYGKKRNQNRDIGFFSNTSIGYKYSGQLAKSIKLTKSTKLLLEYINYKFNANFNGILINKYNDGKESIGKHSDDESCLGNVGVMAISFGAVRKFRIKDKFTGSKQLDLDTKNYSIIHMGGNFQKEFTHEIPIESKVKTARWSLTFRHHTE</sequence>
<dbReference type="Pfam" id="PF13532">
    <property type="entry name" value="2OG-FeII_Oxy_2"/>
    <property type="match status" value="1"/>
</dbReference>
<dbReference type="AlphaFoldDB" id="A0A6C0AC61"/>
<dbReference type="InterPro" id="IPR027450">
    <property type="entry name" value="AlkB-like"/>
</dbReference>
<dbReference type="GO" id="GO:0051213">
    <property type="term" value="F:dioxygenase activity"/>
    <property type="evidence" value="ECO:0007669"/>
    <property type="project" value="InterPro"/>
</dbReference>
<organism evidence="2">
    <name type="scientific">viral metagenome</name>
    <dbReference type="NCBI Taxonomy" id="1070528"/>
    <lineage>
        <taxon>unclassified sequences</taxon>
        <taxon>metagenomes</taxon>
        <taxon>organismal metagenomes</taxon>
    </lineage>
</organism>
<dbReference type="PANTHER" id="PTHR31212:SF4">
    <property type="entry name" value="ALPHA-KETOGLUTARATE-DEPENDENT DIOXYGENASE ALKB HOMOLOG 3"/>
    <property type="match status" value="1"/>
</dbReference>
<accession>A0A6C0AC61</accession>
<name>A0A6C0AC61_9ZZZZ</name>
<dbReference type="GO" id="GO:0006307">
    <property type="term" value="P:DNA alkylation repair"/>
    <property type="evidence" value="ECO:0007669"/>
    <property type="project" value="InterPro"/>
</dbReference>
<dbReference type="EMBL" id="MN740544">
    <property type="protein sequence ID" value="QHS77254.1"/>
    <property type="molecule type" value="Genomic_DNA"/>
</dbReference>
<evidence type="ECO:0000259" key="1">
    <source>
        <dbReference type="PROSITE" id="PS51471"/>
    </source>
</evidence>
<dbReference type="SUPFAM" id="SSF51197">
    <property type="entry name" value="Clavaminate synthase-like"/>
    <property type="match status" value="1"/>
</dbReference>
<protein>
    <recommendedName>
        <fullName evidence="1">Fe2OG dioxygenase domain-containing protein</fullName>
    </recommendedName>
</protein>
<proteinExistence type="predicted"/>
<feature type="domain" description="Fe2OG dioxygenase" evidence="1">
    <location>
        <begin position="120"/>
        <end position="217"/>
    </location>
</feature>
<dbReference type="InterPro" id="IPR032854">
    <property type="entry name" value="ALKBH3"/>
</dbReference>
<dbReference type="PANTHER" id="PTHR31212">
    <property type="entry name" value="ALPHA-KETOGLUTARATE-DEPENDENT DIOXYGENASE ALKB HOMOLOG 3"/>
    <property type="match status" value="1"/>
</dbReference>
<dbReference type="InterPro" id="IPR037151">
    <property type="entry name" value="AlkB-like_sf"/>
</dbReference>
<dbReference type="InterPro" id="IPR005123">
    <property type="entry name" value="Oxoglu/Fe-dep_dioxygenase_dom"/>
</dbReference>